<feature type="domain" description="C2H2-type" evidence="4">
    <location>
        <begin position="707"/>
        <end position="736"/>
    </location>
</feature>
<dbReference type="SMART" id="SM00355">
    <property type="entry name" value="ZnF_C2H2"/>
    <property type="match status" value="3"/>
</dbReference>
<keyword evidence="6" id="KW-1185">Reference proteome</keyword>
<dbReference type="Pfam" id="PF26177">
    <property type="entry name" value="zf_C2H2_17_1st"/>
    <property type="match status" value="1"/>
</dbReference>
<dbReference type="OrthoDB" id="5305647at2759"/>
<feature type="domain" description="C2H2-type" evidence="4">
    <location>
        <begin position="670"/>
        <end position="697"/>
    </location>
</feature>
<dbReference type="Pfam" id="PF26176">
    <property type="entry name" value="zf_C2H2_17_2"/>
    <property type="match status" value="1"/>
</dbReference>
<evidence type="ECO:0000259" key="4">
    <source>
        <dbReference type="SMART" id="SM00355"/>
    </source>
</evidence>
<feature type="compositionally biased region" description="Basic and acidic residues" evidence="2">
    <location>
        <begin position="628"/>
        <end position="638"/>
    </location>
</feature>
<dbReference type="PANTHER" id="PTHR46179">
    <property type="entry name" value="ZINC FINGER PROTEIN"/>
    <property type="match status" value="1"/>
</dbReference>
<feature type="region of interest" description="Disordered" evidence="2">
    <location>
        <begin position="540"/>
        <end position="638"/>
    </location>
</feature>
<dbReference type="Gene3D" id="3.30.160.60">
    <property type="entry name" value="Classic Zinc Finger"/>
    <property type="match status" value="2"/>
</dbReference>
<evidence type="ECO:0000256" key="2">
    <source>
        <dbReference type="SAM" id="MobiDB-lite"/>
    </source>
</evidence>
<protein>
    <recommendedName>
        <fullName evidence="4">C2H2-type domain-containing protein</fullName>
    </recommendedName>
</protein>
<dbReference type="InterPro" id="IPR059009">
    <property type="entry name" value="Znf_C2H2_17_1st"/>
</dbReference>
<feature type="signal peptide" evidence="3">
    <location>
        <begin position="1"/>
        <end position="19"/>
    </location>
</feature>
<dbReference type="InterPro" id="IPR059095">
    <property type="entry name" value="Znf_C2H2_17_2nd"/>
</dbReference>
<name>A0A9W4XYY8_9PLEO</name>
<dbReference type="Proteomes" id="UP001152607">
    <property type="component" value="Unassembled WGS sequence"/>
</dbReference>
<feature type="compositionally biased region" description="Polar residues" evidence="2">
    <location>
        <begin position="560"/>
        <end position="574"/>
    </location>
</feature>
<gene>
    <name evidence="5" type="ORF">PDIGIT_LOCUS14068</name>
</gene>
<keyword evidence="3" id="KW-0732">Signal</keyword>
<dbReference type="PANTHER" id="PTHR46179:SF24">
    <property type="entry name" value="C2H2-TYPE DOMAIN-CONTAINING PROTEIN"/>
    <property type="match status" value="1"/>
</dbReference>
<dbReference type="InterPro" id="IPR013087">
    <property type="entry name" value="Znf_C2H2_type"/>
</dbReference>
<sequence length="840" mass="93880">MTSQTLCIYNALFFTMATALSRSSLIPLSLGTYDAMAIQQHRSKPSILLALKVLQFVHQLRRRLKPRASIFGRNVCLGLESKGLCKLAKGLPHTGLQKQRHSNHAPDRVCKNWNNGRTRTRPRLKLQTAEKGNGLAIQNHLGKEMQHMLHSADQNFAQTGRPLSAIAANNGLFVQQRNLDLRQWSLNDITQALVQVHDAINVICACRSQFDDEWLIAQGQKMGLNFDEIFIANYEHLLFQLQGQLIDALGRKVLEALLLGDHDKKQHRLLVWFTEFSDKPRPLSTFPWTIKPSLAVLWGVCWMFYNPPNSRQSAQRRDFCVSRDAVLSNVQLKNWDRSDADTYVNFGMGLVGTAPLPEAQQQARGVENIDLAGGDNGDYLRLRNADVCDPANLEFAPQASRAFARQGFSGLSTYCSPFPAGSNIDHFSLNNNLLSDLQGNTATSLAVYPQQLDDNILNQDWLSLPPDSLPQRPTNHLTSAAFSPPSIRVTGSADSFAAPQPDFAAFSNASLYSPTSQEPQALSPLNTSFNPFLNSNMGNCQPLEPVSPHNIKAGRHERNSSINSVNSNFPTPTSMAGCHSPLLSPADDRRPSMPRSVGHSRQPSEDRSSVSQFGDDIGSPGRKNHSYKRAEEPPKNAEGKMVCKHDECIGQTFDRKCEWSKHMDKHDRPYKCNVAGCEKLQGFTYSGGLLRHEREVHKMHGGTKKSLFCPFTDCKRSSGSGFTRKENLAEHIRRVHRRTSMSADLGHLIISRAESLYSSPITESRMPSESPFQRILEVPGEESGQNLLKRKRNSESAIPELGEESDLRAEIKRLRKDNEEKDSRLHQLEAAVMALQQARR</sequence>
<feature type="coiled-coil region" evidence="1">
    <location>
        <begin position="804"/>
        <end position="838"/>
    </location>
</feature>
<keyword evidence="1" id="KW-0175">Coiled coil</keyword>
<proteinExistence type="predicted"/>
<feature type="domain" description="C2H2-type" evidence="4">
    <location>
        <begin position="641"/>
        <end position="666"/>
    </location>
</feature>
<evidence type="ECO:0000313" key="6">
    <source>
        <dbReference type="Proteomes" id="UP001152607"/>
    </source>
</evidence>
<reference evidence="5" key="1">
    <citation type="submission" date="2023-01" db="EMBL/GenBank/DDBJ databases">
        <authorList>
            <person name="Van Ghelder C."/>
            <person name="Rancurel C."/>
        </authorList>
    </citation>
    <scope>NUCLEOTIDE SEQUENCE</scope>
    <source>
        <strain evidence="5">CNCM I-4278</strain>
    </source>
</reference>
<dbReference type="EMBL" id="CAOQHR010000011">
    <property type="protein sequence ID" value="CAI6340882.1"/>
    <property type="molecule type" value="Genomic_DNA"/>
</dbReference>
<organism evidence="5 6">
    <name type="scientific">Periconia digitata</name>
    <dbReference type="NCBI Taxonomy" id="1303443"/>
    <lineage>
        <taxon>Eukaryota</taxon>
        <taxon>Fungi</taxon>
        <taxon>Dikarya</taxon>
        <taxon>Ascomycota</taxon>
        <taxon>Pezizomycotina</taxon>
        <taxon>Dothideomycetes</taxon>
        <taxon>Pleosporomycetidae</taxon>
        <taxon>Pleosporales</taxon>
        <taxon>Massarineae</taxon>
        <taxon>Periconiaceae</taxon>
        <taxon>Periconia</taxon>
    </lineage>
</organism>
<accession>A0A9W4XYY8</accession>
<dbReference type="AlphaFoldDB" id="A0A9W4XYY8"/>
<evidence type="ECO:0000256" key="3">
    <source>
        <dbReference type="SAM" id="SignalP"/>
    </source>
</evidence>
<dbReference type="GO" id="GO:0005634">
    <property type="term" value="C:nucleus"/>
    <property type="evidence" value="ECO:0007669"/>
    <property type="project" value="TreeGrafter"/>
</dbReference>
<feature type="chain" id="PRO_5040777425" description="C2H2-type domain-containing protein" evidence="3">
    <location>
        <begin position="20"/>
        <end position="840"/>
    </location>
</feature>
<evidence type="ECO:0000313" key="5">
    <source>
        <dbReference type="EMBL" id="CAI6340882.1"/>
    </source>
</evidence>
<evidence type="ECO:0000256" key="1">
    <source>
        <dbReference type="SAM" id="Coils"/>
    </source>
</evidence>
<dbReference type="GO" id="GO:0006357">
    <property type="term" value="P:regulation of transcription by RNA polymerase II"/>
    <property type="evidence" value="ECO:0007669"/>
    <property type="project" value="TreeGrafter"/>
</dbReference>
<dbReference type="InterPro" id="IPR051061">
    <property type="entry name" value="Zinc_finger_trans_reg"/>
</dbReference>
<comment type="caution">
    <text evidence="5">The sequence shown here is derived from an EMBL/GenBank/DDBJ whole genome shotgun (WGS) entry which is preliminary data.</text>
</comment>